<proteinExistence type="predicted"/>
<dbReference type="EMBL" id="JANIIK010000114">
    <property type="protein sequence ID" value="KAJ3590386.1"/>
    <property type="molecule type" value="Genomic_DNA"/>
</dbReference>
<gene>
    <name evidence="2" type="ORF">NHX12_008337</name>
</gene>
<evidence type="ECO:0000313" key="2">
    <source>
        <dbReference type="EMBL" id="KAJ3590386.1"/>
    </source>
</evidence>
<reference evidence="2" key="1">
    <citation type="submission" date="2022-07" db="EMBL/GenBank/DDBJ databases">
        <title>Chromosome-level genome of Muraenolepis orangiensis.</title>
        <authorList>
            <person name="Kim J."/>
        </authorList>
    </citation>
    <scope>NUCLEOTIDE SEQUENCE</scope>
    <source>
        <strain evidence="2">KU_S4_2022</strain>
        <tissue evidence="2">Muscle</tissue>
    </source>
</reference>
<organism evidence="2 3">
    <name type="scientific">Muraenolepis orangiensis</name>
    <name type="common">Patagonian moray cod</name>
    <dbReference type="NCBI Taxonomy" id="630683"/>
    <lineage>
        <taxon>Eukaryota</taxon>
        <taxon>Metazoa</taxon>
        <taxon>Chordata</taxon>
        <taxon>Craniata</taxon>
        <taxon>Vertebrata</taxon>
        <taxon>Euteleostomi</taxon>
        <taxon>Actinopterygii</taxon>
        <taxon>Neopterygii</taxon>
        <taxon>Teleostei</taxon>
        <taxon>Neoteleostei</taxon>
        <taxon>Acanthomorphata</taxon>
        <taxon>Zeiogadaria</taxon>
        <taxon>Gadariae</taxon>
        <taxon>Gadiformes</taxon>
        <taxon>Muraenolepidoidei</taxon>
        <taxon>Muraenolepididae</taxon>
        <taxon>Muraenolepis</taxon>
    </lineage>
</organism>
<feature type="compositionally biased region" description="Polar residues" evidence="1">
    <location>
        <begin position="69"/>
        <end position="80"/>
    </location>
</feature>
<dbReference type="Proteomes" id="UP001148018">
    <property type="component" value="Unassembled WGS sequence"/>
</dbReference>
<comment type="caution">
    <text evidence="2">The sequence shown here is derived from an EMBL/GenBank/DDBJ whole genome shotgun (WGS) entry which is preliminary data.</text>
</comment>
<evidence type="ECO:0000313" key="3">
    <source>
        <dbReference type="Proteomes" id="UP001148018"/>
    </source>
</evidence>
<accession>A0A9Q0DMP1</accession>
<name>A0A9Q0DMP1_9TELE</name>
<feature type="region of interest" description="Disordered" evidence="1">
    <location>
        <begin position="59"/>
        <end position="152"/>
    </location>
</feature>
<protein>
    <submittedName>
        <fullName evidence="2">Uncharacterized protein</fullName>
    </submittedName>
</protein>
<evidence type="ECO:0000256" key="1">
    <source>
        <dbReference type="SAM" id="MobiDB-lite"/>
    </source>
</evidence>
<sequence>MHASLSGHWLCQPCADVALALTCKEISFRPDHLKHMSIPADPGFLSVKATGSIAQFLSLDLTEPGPGTGNQRPQTSQNQDPNRRTQAPDLTEPGPEPENPGSRPHRTRTRTGEPRLQTSQNQDLNRRTQAPDLTELGPEPENPGSRPHRTRP</sequence>
<dbReference type="AlphaFoldDB" id="A0A9Q0DMP1"/>
<keyword evidence="3" id="KW-1185">Reference proteome</keyword>